<dbReference type="EMBL" id="JAJSOF020000015">
    <property type="protein sequence ID" value="KAJ4442306.1"/>
    <property type="molecule type" value="Genomic_DNA"/>
</dbReference>
<reference evidence="1 2" key="1">
    <citation type="journal article" date="2022" name="Allergy">
        <title>Genome assembly and annotation of Periplaneta americana reveal a comprehensive cockroach allergen profile.</title>
        <authorList>
            <person name="Wang L."/>
            <person name="Xiong Q."/>
            <person name="Saelim N."/>
            <person name="Wang L."/>
            <person name="Nong W."/>
            <person name="Wan A.T."/>
            <person name="Shi M."/>
            <person name="Liu X."/>
            <person name="Cao Q."/>
            <person name="Hui J.H.L."/>
            <person name="Sookrung N."/>
            <person name="Leung T.F."/>
            <person name="Tungtrongchitr A."/>
            <person name="Tsui S.K.W."/>
        </authorList>
    </citation>
    <scope>NUCLEOTIDE SEQUENCE [LARGE SCALE GENOMIC DNA]</scope>
    <source>
        <strain evidence="1">PWHHKU_190912</strain>
    </source>
</reference>
<evidence type="ECO:0000313" key="1">
    <source>
        <dbReference type="EMBL" id="KAJ4442306.1"/>
    </source>
</evidence>
<dbReference type="Proteomes" id="UP001148838">
    <property type="component" value="Unassembled WGS sequence"/>
</dbReference>
<gene>
    <name evidence="1" type="ORF">ANN_12174</name>
</gene>
<name>A0ABQ8T8L9_PERAM</name>
<sequence>MAGLCEGGNEPPGSLKSSNFKKELDFKLKLEAICARSTDVGRWKTAPQQDIRRDSFQLAVKQILHPRPVRIDPTCAIVTHPSQPSDWSALV</sequence>
<proteinExistence type="predicted"/>
<keyword evidence="2" id="KW-1185">Reference proteome</keyword>
<comment type="caution">
    <text evidence="1">The sequence shown here is derived from an EMBL/GenBank/DDBJ whole genome shotgun (WGS) entry which is preliminary data.</text>
</comment>
<protein>
    <submittedName>
        <fullName evidence="1">Uncharacterized protein</fullName>
    </submittedName>
</protein>
<evidence type="ECO:0000313" key="2">
    <source>
        <dbReference type="Proteomes" id="UP001148838"/>
    </source>
</evidence>
<accession>A0ABQ8T8L9</accession>
<organism evidence="1 2">
    <name type="scientific">Periplaneta americana</name>
    <name type="common">American cockroach</name>
    <name type="synonym">Blatta americana</name>
    <dbReference type="NCBI Taxonomy" id="6978"/>
    <lineage>
        <taxon>Eukaryota</taxon>
        <taxon>Metazoa</taxon>
        <taxon>Ecdysozoa</taxon>
        <taxon>Arthropoda</taxon>
        <taxon>Hexapoda</taxon>
        <taxon>Insecta</taxon>
        <taxon>Pterygota</taxon>
        <taxon>Neoptera</taxon>
        <taxon>Polyneoptera</taxon>
        <taxon>Dictyoptera</taxon>
        <taxon>Blattodea</taxon>
        <taxon>Blattoidea</taxon>
        <taxon>Blattidae</taxon>
        <taxon>Blattinae</taxon>
        <taxon>Periplaneta</taxon>
    </lineage>
</organism>